<evidence type="ECO:0000313" key="3">
    <source>
        <dbReference type="Proteomes" id="UP001597034"/>
    </source>
</evidence>
<protein>
    <submittedName>
        <fullName evidence="2">DUF420 domain-containing protein</fullName>
    </submittedName>
</protein>
<feature type="transmembrane region" description="Helical" evidence="1">
    <location>
        <begin position="166"/>
        <end position="185"/>
    </location>
</feature>
<proteinExistence type="predicted"/>
<feature type="transmembrane region" description="Helical" evidence="1">
    <location>
        <begin position="83"/>
        <end position="101"/>
    </location>
</feature>
<dbReference type="PANTHER" id="PTHR37692:SF1">
    <property type="entry name" value="DUF420 DOMAIN-CONTAINING PROTEIN"/>
    <property type="match status" value="1"/>
</dbReference>
<feature type="transmembrane region" description="Helical" evidence="1">
    <location>
        <begin position="14"/>
        <end position="39"/>
    </location>
</feature>
<keyword evidence="3" id="KW-1185">Reference proteome</keyword>
<dbReference type="Pfam" id="PF04238">
    <property type="entry name" value="DUF420"/>
    <property type="match status" value="1"/>
</dbReference>
<dbReference type="AlphaFoldDB" id="A0ABD6DIC0"/>
<organism evidence="2 3">
    <name type="scientific">Haloarchaeobius litoreus</name>
    <dbReference type="NCBI Taxonomy" id="755306"/>
    <lineage>
        <taxon>Archaea</taxon>
        <taxon>Methanobacteriati</taxon>
        <taxon>Methanobacteriota</taxon>
        <taxon>Stenosarchaea group</taxon>
        <taxon>Halobacteria</taxon>
        <taxon>Halobacteriales</taxon>
        <taxon>Halorubellaceae</taxon>
        <taxon>Haloarchaeobius</taxon>
    </lineage>
</organism>
<evidence type="ECO:0000313" key="2">
    <source>
        <dbReference type="EMBL" id="MFD1645102.1"/>
    </source>
</evidence>
<gene>
    <name evidence="2" type="ORF">ACFSBL_05340</name>
</gene>
<name>A0ABD6DIC0_9EURY</name>
<dbReference type="EMBL" id="JBHUDO010000001">
    <property type="protein sequence ID" value="MFD1645102.1"/>
    <property type="molecule type" value="Genomic_DNA"/>
</dbReference>
<feature type="transmembrane region" description="Helical" evidence="1">
    <location>
        <begin position="51"/>
        <end position="71"/>
    </location>
</feature>
<dbReference type="RefSeq" id="WP_256400337.1">
    <property type="nucleotide sequence ID" value="NZ_JANHJR010000002.1"/>
</dbReference>
<keyword evidence="1" id="KW-1133">Transmembrane helix</keyword>
<comment type="caution">
    <text evidence="2">The sequence shown here is derived from an EMBL/GenBank/DDBJ whole genome shotgun (WGS) entry which is preliminary data.</text>
</comment>
<dbReference type="InterPro" id="IPR007352">
    <property type="entry name" value="DUF420"/>
</dbReference>
<keyword evidence="1" id="KW-0812">Transmembrane</keyword>
<sequence>MATSNARGLVRENVLTTTVVLSALGYALVLGTFAGLFPIYPEIGRETTDLLSHAIAVVNTIATVSLALGWYWIRNGDVRKHRAAMLTSFSLILVFLVLYLTKVGGGGEKAIVGAPDLVYGAYLLMLAIHIVLSVVSVPVVLYALLLGLTHSPAELRDTAHKRIGRIAAGSWILSLTLGVVTYVMLNHIYSAEMRLVSLLV</sequence>
<dbReference type="PANTHER" id="PTHR37692">
    <property type="entry name" value="HYPOTHETICAL MEMBRANE SPANNING PROTEIN"/>
    <property type="match status" value="1"/>
</dbReference>
<reference evidence="2 3" key="1">
    <citation type="journal article" date="2019" name="Int. J. Syst. Evol. Microbiol.">
        <title>The Global Catalogue of Microorganisms (GCM) 10K type strain sequencing project: providing services to taxonomists for standard genome sequencing and annotation.</title>
        <authorList>
            <consortium name="The Broad Institute Genomics Platform"/>
            <consortium name="The Broad Institute Genome Sequencing Center for Infectious Disease"/>
            <person name="Wu L."/>
            <person name="Ma J."/>
        </authorList>
    </citation>
    <scope>NUCLEOTIDE SEQUENCE [LARGE SCALE GENOMIC DNA]</scope>
    <source>
        <strain evidence="2 3">CGMCC 1.10390</strain>
    </source>
</reference>
<dbReference type="Proteomes" id="UP001597034">
    <property type="component" value="Unassembled WGS sequence"/>
</dbReference>
<accession>A0ABD6DIC0</accession>
<evidence type="ECO:0000256" key="1">
    <source>
        <dbReference type="SAM" id="Phobius"/>
    </source>
</evidence>
<keyword evidence="1" id="KW-0472">Membrane</keyword>
<feature type="transmembrane region" description="Helical" evidence="1">
    <location>
        <begin position="121"/>
        <end position="145"/>
    </location>
</feature>